<dbReference type="EMBL" id="SNRW01009109">
    <property type="protein sequence ID" value="KAA6378490.1"/>
    <property type="molecule type" value="Genomic_DNA"/>
</dbReference>
<dbReference type="AlphaFoldDB" id="A0A5J4V7U1"/>
<protein>
    <submittedName>
        <fullName evidence="1">Uncharacterized protein</fullName>
    </submittedName>
</protein>
<evidence type="ECO:0000313" key="2">
    <source>
        <dbReference type="Proteomes" id="UP000324800"/>
    </source>
</evidence>
<name>A0A5J4V7U1_9EUKA</name>
<sequence>MWIQVTQQHLYHFEGSILSLIGEGENQSSIIQKDSSHNLFILKDSQLNTSLLTAEIWGQETALIQIDGNQMSKLNGLRVNGGKLQGQLAYGPVIEVIKGGLNIIDTIIKDIGMIINERNSNNDNRRNLKGLIEMKNSTNLLQLENFQIKNITTINKQSMSSIMMNAGHLKLRDGTFLGEAYTSSGSAIRAYPTGPSTIDVEGVVFKGQGDGYGTNGGAVYVDMQDYDVTMSFRRCIFIGNKADYGSNVFILYAQPSQRINRNSFSGCTAIVKNSHEQDISVCYSIGNLNEVFIDERDLLHSSWQRQQSEGVVRFISNSDTNHTFDSSIKCGSPQNPCDSFITLSQYLKSEDVSIDGSTGRVETLIFGEGKYSTPFIDLSLTRSSIVNIIGYNQDETEINAQPNNQNVMIQGDLNQNIVIERLCLALSPSSPLVGLIRTQGSEAGLVLQDMKVQGYLETNPQNTMFELQYLFQIEGFALMRNVTFEHIYLRTGSILNVIGLRRIADDNRMEWLAKTSIGFYSSCGVGSALTINRLTLDLSQSVFEEPFCFGNMLYLNQTQVIIKDCYLKGYNNTYSELLPESGEEQQLGSVELCPDNPLLFSSTEFALIYINGGNYISENNVFENTRIGAIKIESAEAELKSDSFIDPWEEKSQLDGSEVMITCVGKSSLTITDPIVNNKTELQCSTSNMDDQLYPSSRLSNDNECMFGIVFEDECQMFLSNKWNIPKLPIPMLMNSKVIVNITKKQEPLKFQIEGEQLLLALFSVKIVEMGNKTDSEIRQEMDQNKDIGKQYVKEMMKIIPEMVEDIQSGLL</sequence>
<dbReference type="Proteomes" id="UP000324800">
    <property type="component" value="Unassembled WGS sequence"/>
</dbReference>
<evidence type="ECO:0000313" key="1">
    <source>
        <dbReference type="EMBL" id="KAA6378490.1"/>
    </source>
</evidence>
<gene>
    <name evidence="1" type="ORF">EZS28_025983</name>
</gene>
<proteinExistence type="predicted"/>
<reference evidence="1 2" key="1">
    <citation type="submission" date="2019-03" db="EMBL/GenBank/DDBJ databases">
        <title>Single cell metagenomics reveals metabolic interactions within the superorganism composed of flagellate Streblomastix strix and complex community of Bacteroidetes bacteria on its surface.</title>
        <authorList>
            <person name="Treitli S.C."/>
            <person name="Kolisko M."/>
            <person name="Husnik F."/>
            <person name="Keeling P."/>
            <person name="Hampl V."/>
        </authorList>
    </citation>
    <scope>NUCLEOTIDE SEQUENCE [LARGE SCALE GENOMIC DNA]</scope>
    <source>
        <strain evidence="1">ST1C</strain>
    </source>
</reference>
<dbReference type="InterPro" id="IPR011050">
    <property type="entry name" value="Pectin_lyase_fold/virulence"/>
</dbReference>
<organism evidence="1 2">
    <name type="scientific">Streblomastix strix</name>
    <dbReference type="NCBI Taxonomy" id="222440"/>
    <lineage>
        <taxon>Eukaryota</taxon>
        <taxon>Metamonada</taxon>
        <taxon>Preaxostyla</taxon>
        <taxon>Oxymonadida</taxon>
        <taxon>Streblomastigidae</taxon>
        <taxon>Streblomastix</taxon>
    </lineage>
</organism>
<dbReference type="SUPFAM" id="SSF51126">
    <property type="entry name" value="Pectin lyase-like"/>
    <property type="match status" value="1"/>
</dbReference>
<comment type="caution">
    <text evidence="1">The sequence shown here is derived from an EMBL/GenBank/DDBJ whole genome shotgun (WGS) entry which is preliminary data.</text>
</comment>
<accession>A0A5J4V7U1</accession>
<feature type="non-terminal residue" evidence="1">
    <location>
        <position position="812"/>
    </location>
</feature>